<reference evidence="2 3" key="1">
    <citation type="submission" date="2020-02" db="EMBL/GenBank/DDBJ databases">
        <title>A chromosome-scale genome assembly of the black bullhead catfish (Ameiurus melas).</title>
        <authorList>
            <person name="Wen M."/>
            <person name="Zham M."/>
            <person name="Cabau C."/>
            <person name="Klopp C."/>
            <person name="Donnadieu C."/>
            <person name="Roques C."/>
            <person name="Bouchez O."/>
            <person name="Lampietro C."/>
            <person name="Jouanno E."/>
            <person name="Herpin A."/>
            <person name="Louis A."/>
            <person name="Berthelot C."/>
            <person name="Parey E."/>
            <person name="Roest-Crollius H."/>
            <person name="Braasch I."/>
            <person name="Postlethwait J."/>
            <person name="Robinson-Rechavi M."/>
            <person name="Echchiki A."/>
            <person name="Begum T."/>
            <person name="Montfort J."/>
            <person name="Schartl M."/>
            <person name="Bobe J."/>
            <person name="Guiguen Y."/>
        </authorList>
    </citation>
    <scope>NUCLEOTIDE SEQUENCE [LARGE SCALE GENOMIC DNA]</scope>
    <source>
        <strain evidence="2">M_S1</strain>
        <tissue evidence="2">Blood</tissue>
    </source>
</reference>
<keyword evidence="1" id="KW-0472">Membrane</keyword>
<keyword evidence="1" id="KW-0812">Transmembrane</keyword>
<keyword evidence="3" id="KW-1185">Reference proteome</keyword>
<dbReference type="AlphaFoldDB" id="A0A7J6AZD1"/>
<gene>
    <name evidence="2" type="ORF">AMELA_G00094700</name>
</gene>
<feature type="transmembrane region" description="Helical" evidence="1">
    <location>
        <begin position="94"/>
        <end position="120"/>
    </location>
</feature>
<comment type="caution">
    <text evidence="2">The sequence shown here is derived from an EMBL/GenBank/DDBJ whole genome shotgun (WGS) entry which is preliminary data.</text>
</comment>
<proteinExistence type="predicted"/>
<evidence type="ECO:0000256" key="1">
    <source>
        <dbReference type="SAM" id="Phobius"/>
    </source>
</evidence>
<evidence type="ECO:0000313" key="2">
    <source>
        <dbReference type="EMBL" id="KAF4087311.1"/>
    </source>
</evidence>
<dbReference type="Proteomes" id="UP000593565">
    <property type="component" value="Unassembled WGS sequence"/>
</dbReference>
<feature type="non-terminal residue" evidence="2">
    <location>
        <position position="121"/>
    </location>
</feature>
<keyword evidence="1" id="KW-1133">Transmembrane helix</keyword>
<sequence length="121" mass="14378">RGRPLRLSFDLSSLTRTRFKCDGVLNLIRRLRIVPLSGAKEAEQHGQTWTWTDWSSVLDRVECLFNGLQISMTWSVFELSRAPNTRLTNRSIYLFIYLFIYLLLHYITFIYLFFIIVQLLL</sequence>
<dbReference type="EMBL" id="JAAGNN010000007">
    <property type="protein sequence ID" value="KAF4087311.1"/>
    <property type="molecule type" value="Genomic_DNA"/>
</dbReference>
<protein>
    <submittedName>
        <fullName evidence="2">Uncharacterized protein</fullName>
    </submittedName>
</protein>
<name>A0A7J6AZD1_AMEME</name>
<organism evidence="2 3">
    <name type="scientific">Ameiurus melas</name>
    <name type="common">Black bullhead</name>
    <name type="synonym">Silurus melas</name>
    <dbReference type="NCBI Taxonomy" id="219545"/>
    <lineage>
        <taxon>Eukaryota</taxon>
        <taxon>Metazoa</taxon>
        <taxon>Chordata</taxon>
        <taxon>Craniata</taxon>
        <taxon>Vertebrata</taxon>
        <taxon>Euteleostomi</taxon>
        <taxon>Actinopterygii</taxon>
        <taxon>Neopterygii</taxon>
        <taxon>Teleostei</taxon>
        <taxon>Ostariophysi</taxon>
        <taxon>Siluriformes</taxon>
        <taxon>Ictaluridae</taxon>
        <taxon>Ameiurus</taxon>
    </lineage>
</organism>
<evidence type="ECO:0000313" key="3">
    <source>
        <dbReference type="Proteomes" id="UP000593565"/>
    </source>
</evidence>
<accession>A0A7J6AZD1</accession>